<sequence>MELIVWVNLLVSCLLLFSFAYFAIRMAKWQLGFQGKVETVIALGTVTTPEENQRKLAFFGPQQGDVLPEFEVLEMNSEKTRSIQMSEGKETLIFITLVGCKACEDTLAKLESYNFKDFPFDIIVLTYIHPAVLHPEEKFLHHKNLVNALELQHKYIIMEPGIKMLEISGFPALIKVDTHGVVNGTYLAEAEFIDAHLEVLPLKKVS</sequence>
<proteinExistence type="predicted"/>
<keyword evidence="1" id="KW-0812">Transmembrane</keyword>
<keyword evidence="1" id="KW-0472">Membrane</keyword>
<dbReference type="EMBL" id="MSZX01000001">
    <property type="protein sequence ID" value="OPA81303.1"/>
    <property type="molecule type" value="Genomic_DNA"/>
</dbReference>
<dbReference type="AlphaFoldDB" id="A0A1T2XNP5"/>
<protein>
    <recommendedName>
        <fullName evidence="4">Thioredoxin domain-containing protein</fullName>
    </recommendedName>
</protein>
<feature type="transmembrane region" description="Helical" evidence="1">
    <location>
        <begin position="6"/>
        <end position="24"/>
    </location>
</feature>
<dbReference type="STRING" id="1324314.BVG16_03015"/>
<evidence type="ECO:0000256" key="1">
    <source>
        <dbReference type="SAM" id="Phobius"/>
    </source>
</evidence>
<evidence type="ECO:0008006" key="4">
    <source>
        <dbReference type="Google" id="ProtNLM"/>
    </source>
</evidence>
<evidence type="ECO:0000313" key="2">
    <source>
        <dbReference type="EMBL" id="OPA81303.1"/>
    </source>
</evidence>
<reference evidence="2 3" key="1">
    <citation type="submission" date="2017-01" db="EMBL/GenBank/DDBJ databases">
        <title>Genome analysis of Paenibacillus selenitrireducens ES3-24.</title>
        <authorList>
            <person name="Xu D."/>
            <person name="Yao R."/>
            <person name="Zheng S."/>
        </authorList>
    </citation>
    <scope>NUCLEOTIDE SEQUENCE [LARGE SCALE GENOMIC DNA]</scope>
    <source>
        <strain evidence="2 3">ES3-24</strain>
    </source>
</reference>
<evidence type="ECO:0000313" key="3">
    <source>
        <dbReference type="Proteomes" id="UP000190188"/>
    </source>
</evidence>
<dbReference type="RefSeq" id="WP_078497034.1">
    <property type="nucleotide sequence ID" value="NZ_MSZX01000001.1"/>
</dbReference>
<accession>A0A1T2XNP5</accession>
<keyword evidence="3" id="KW-1185">Reference proteome</keyword>
<organism evidence="2 3">
    <name type="scientific">Paenibacillus selenitireducens</name>
    <dbReference type="NCBI Taxonomy" id="1324314"/>
    <lineage>
        <taxon>Bacteria</taxon>
        <taxon>Bacillati</taxon>
        <taxon>Bacillota</taxon>
        <taxon>Bacilli</taxon>
        <taxon>Bacillales</taxon>
        <taxon>Paenibacillaceae</taxon>
        <taxon>Paenibacillus</taxon>
    </lineage>
</organism>
<dbReference type="Proteomes" id="UP000190188">
    <property type="component" value="Unassembled WGS sequence"/>
</dbReference>
<comment type="caution">
    <text evidence="2">The sequence shown here is derived from an EMBL/GenBank/DDBJ whole genome shotgun (WGS) entry which is preliminary data.</text>
</comment>
<name>A0A1T2XNP5_9BACL</name>
<keyword evidence="1" id="KW-1133">Transmembrane helix</keyword>
<dbReference type="OrthoDB" id="9878801at2"/>
<gene>
    <name evidence="2" type="ORF">BVG16_03015</name>
</gene>